<keyword evidence="2" id="KW-1185">Reference proteome</keyword>
<dbReference type="Proteomes" id="UP000595224">
    <property type="component" value="Chromosome"/>
</dbReference>
<organism evidence="1 2">
    <name type="scientific">Treponema peruense</name>
    <dbReference type="NCBI Taxonomy" id="2787628"/>
    <lineage>
        <taxon>Bacteria</taxon>
        <taxon>Pseudomonadati</taxon>
        <taxon>Spirochaetota</taxon>
        <taxon>Spirochaetia</taxon>
        <taxon>Spirochaetales</taxon>
        <taxon>Treponemataceae</taxon>
        <taxon>Treponema</taxon>
    </lineage>
</organism>
<accession>A0A7T3V6F1</accession>
<dbReference type="EMBL" id="CP064936">
    <property type="protein sequence ID" value="QQA01900.1"/>
    <property type="molecule type" value="Genomic_DNA"/>
</dbReference>
<reference evidence="1 2" key="1">
    <citation type="submission" date="2020-11" db="EMBL/GenBank/DDBJ databases">
        <title>Treponema Peruensis nv. sp., first commensal Treponema isolated from human feces.</title>
        <authorList>
            <person name="Belkhou C."/>
            <person name="Raes J."/>
        </authorList>
    </citation>
    <scope>NUCLEOTIDE SEQUENCE [LARGE SCALE GENOMIC DNA]</scope>
    <source>
        <strain evidence="1 2">RCC2812</strain>
    </source>
</reference>
<evidence type="ECO:0000313" key="2">
    <source>
        <dbReference type="Proteomes" id="UP000595224"/>
    </source>
</evidence>
<sequence length="327" mass="37309">MDFATAVLSFYLLFPNLYASQKWFKAVLPVPQLFVSEQRREESVEEKIKSVQNFLFATDDAIPQDFFSEENVANVSEEEKPVSERLYLDSENKMRLFEYGEEKFIPLASYTKEVDSSLGQSLVSVNSDCVTRVEFDSDYLPKEKLVWENASTEKDSVLLSKTSWTYSALGESVVTEENFAAGTVVVSEKNAAGLVTKRSFYSVKKDPLSTENNPLPDIKILESSVSMTWDSEKRILSEEEILYSAEEENKNDSGFVRKKVFSYTGISQTPDMRFYENGKLRLVSRYLDDKTCIETMYFDGGFTVIARYENGIRTDEKISSPGFEEGR</sequence>
<proteinExistence type="predicted"/>
<protein>
    <submittedName>
        <fullName evidence="1">Uncharacterized protein</fullName>
    </submittedName>
</protein>
<dbReference type="KEGG" id="tper:IWA51_04700"/>
<dbReference type="RefSeq" id="WP_198443414.1">
    <property type="nucleotide sequence ID" value="NZ_CBCSHE010000004.1"/>
</dbReference>
<name>A0A7T3V6F1_9SPIR</name>
<evidence type="ECO:0000313" key="1">
    <source>
        <dbReference type="EMBL" id="QQA01900.1"/>
    </source>
</evidence>
<gene>
    <name evidence="1" type="ORF">IWA51_04700</name>
</gene>
<dbReference type="AlphaFoldDB" id="A0A7T3V6F1"/>